<sequence length="190" mass="20387">MVAVDGRGAAGKSTLAEFVVARTEGSVVVHTDDIAWHEGFFTWGGLLRDGVLAPASRGESVAFTPPAWGEHGRAGAIEIPVGTALVVVEGTGAAQRAVADLVDVVVWVQSDFAEAERRGIARDLTARVNGDAEQTVAFWHEWMGHELAFFARDRPWDRADLIVAGTHVIDLLPGEFAIGRGAVRRRPALR</sequence>
<evidence type="ECO:0000313" key="2">
    <source>
        <dbReference type="Proteomes" id="UP000216311"/>
    </source>
</evidence>
<name>A0A255HCD4_9ACTN</name>
<dbReference type="Proteomes" id="UP000216311">
    <property type="component" value="Unassembled WGS sequence"/>
</dbReference>
<dbReference type="SUPFAM" id="SSF52540">
    <property type="entry name" value="P-loop containing nucleoside triphosphate hydrolases"/>
    <property type="match status" value="1"/>
</dbReference>
<proteinExistence type="predicted"/>
<keyword evidence="2" id="KW-1185">Reference proteome</keyword>
<comment type="caution">
    <text evidence="1">The sequence shown here is derived from an EMBL/GenBank/DDBJ whole genome shotgun (WGS) entry which is preliminary data.</text>
</comment>
<accession>A0A255HCD4</accession>
<evidence type="ECO:0008006" key="3">
    <source>
        <dbReference type="Google" id="ProtNLM"/>
    </source>
</evidence>
<reference evidence="1 2" key="1">
    <citation type="submission" date="2017-07" db="EMBL/GenBank/DDBJ databases">
        <title>Draft whole genome sequences of clinical Proprionibacteriaceae strains.</title>
        <authorList>
            <person name="Bernier A.-M."/>
            <person name="Bernard K."/>
            <person name="Domingo M.-C."/>
        </authorList>
    </citation>
    <scope>NUCLEOTIDE SEQUENCE [LARGE SCALE GENOMIC DNA]</scope>
    <source>
        <strain evidence="1 2">NML 130396</strain>
    </source>
</reference>
<evidence type="ECO:0000313" key="1">
    <source>
        <dbReference type="EMBL" id="OYO25367.1"/>
    </source>
</evidence>
<dbReference type="Gene3D" id="3.40.50.300">
    <property type="entry name" value="P-loop containing nucleotide triphosphate hydrolases"/>
    <property type="match status" value="1"/>
</dbReference>
<protein>
    <recommendedName>
        <fullName evidence="3">Uridine kinase</fullName>
    </recommendedName>
</protein>
<gene>
    <name evidence="1" type="ORF">CGZ93_01465</name>
</gene>
<dbReference type="InterPro" id="IPR027417">
    <property type="entry name" value="P-loop_NTPase"/>
</dbReference>
<dbReference type="OrthoDB" id="3237545at2"/>
<dbReference type="EMBL" id="NMVQ01000001">
    <property type="protein sequence ID" value="OYO25367.1"/>
    <property type="molecule type" value="Genomic_DNA"/>
</dbReference>
<dbReference type="AlphaFoldDB" id="A0A255HCD4"/>
<organism evidence="1 2">
    <name type="scientific">Enemella dayhoffiae</name>
    <dbReference type="NCBI Taxonomy" id="2016507"/>
    <lineage>
        <taxon>Bacteria</taxon>
        <taxon>Bacillati</taxon>
        <taxon>Actinomycetota</taxon>
        <taxon>Actinomycetes</taxon>
        <taxon>Propionibacteriales</taxon>
        <taxon>Propionibacteriaceae</taxon>
        <taxon>Enemella</taxon>
    </lineage>
</organism>